<protein>
    <submittedName>
        <fullName evidence="1">Uncharacterized protein</fullName>
    </submittedName>
</protein>
<name>A0A173MQU2_9BACT</name>
<gene>
    <name evidence="1" type="ORF">SAMN05421788_1011143</name>
</gene>
<proteinExistence type="predicted"/>
<evidence type="ECO:0000313" key="2">
    <source>
        <dbReference type="Proteomes" id="UP000186917"/>
    </source>
</evidence>
<keyword evidence="2" id="KW-1185">Reference proteome</keyword>
<dbReference type="RefSeq" id="WP_076376493.1">
    <property type="nucleotide sequence ID" value="NZ_AP017422.1"/>
</dbReference>
<dbReference type="OrthoDB" id="1091452at2"/>
<sequence length="282" mass="31358">MITHKLLASSLFAGAVFCIACKSKPHPVDLKPEITESAPALVDSAAAAATTPESVPSTTVSDEEHYPGEAGFVCELLQRADMFKEDGWEDMEKLNWFGLFKTADNKVYLSATAITAEKTYESGEHTGWDIKTPGNDDTCYILVTQYNNLFRNGAVEEVKHLSYVRLYPGTNTNFRFKNVEYTLKASGKKPDDPGDGMINYKLYLVSEKDGQMIEELLVQEPFFDDTMVSIYFAGDMDGDGKLDLLLNTAYKYSFSRPTLYLSKPAEAGHLLKVVGKHTFYGC</sequence>
<organism evidence="1 2">
    <name type="scientific">Filimonas lacunae</name>
    <dbReference type="NCBI Taxonomy" id="477680"/>
    <lineage>
        <taxon>Bacteria</taxon>
        <taxon>Pseudomonadati</taxon>
        <taxon>Bacteroidota</taxon>
        <taxon>Chitinophagia</taxon>
        <taxon>Chitinophagales</taxon>
        <taxon>Chitinophagaceae</taxon>
        <taxon>Filimonas</taxon>
    </lineage>
</organism>
<reference evidence="2" key="1">
    <citation type="submission" date="2017-01" db="EMBL/GenBank/DDBJ databases">
        <authorList>
            <person name="Varghese N."/>
            <person name="Submissions S."/>
        </authorList>
    </citation>
    <scope>NUCLEOTIDE SEQUENCE [LARGE SCALE GENOMIC DNA]</scope>
    <source>
        <strain evidence="2">DSM 21054</strain>
    </source>
</reference>
<accession>A0A173MQU2</accession>
<evidence type="ECO:0000313" key="1">
    <source>
        <dbReference type="EMBL" id="SIS77608.1"/>
    </source>
</evidence>
<dbReference type="EMBL" id="FTOR01000001">
    <property type="protein sequence ID" value="SIS77608.1"/>
    <property type="molecule type" value="Genomic_DNA"/>
</dbReference>
<dbReference type="KEGG" id="fln:FLA_5761"/>
<dbReference type="Proteomes" id="UP000186917">
    <property type="component" value="Unassembled WGS sequence"/>
</dbReference>
<dbReference type="STRING" id="477680.SAMN05421788_1011143"/>
<dbReference type="AlphaFoldDB" id="A0A173MQU2"/>